<dbReference type="EMBL" id="LGRV01000003">
    <property type="protein sequence ID" value="KOS68207.1"/>
    <property type="molecule type" value="Genomic_DNA"/>
</dbReference>
<keyword evidence="3" id="KW-1185">Reference proteome</keyword>
<keyword evidence="1" id="KW-1133">Transmembrane helix</keyword>
<dbReference type="RefSeq" id="WP_053583027.1">
    <property type="nucleotide sequence ID" value="NZ_LGRV01000003.1"/>
</dbReference>
<accession>A0ABR5JZW8</accession>
<gene>
    <name evidence="2" type="ORF">AEA09_06340</name>
</gene>
<sequence length="92" mass="10386">MKSKLVKGNVTSSGFAALFIAWFFAEGAIGESDTLTPEFFLILPIWAIGALLMWRFVSKNKLENTSYFKIVLSNSLLWLTIPIGLMFAFQYI</sequence>
<dbReference type="Proteomes" id="UP000050668">
    <property type="component" value="Unassembled WGS sequence"/>
</dbReference>
<feature type="transmembrane region" description="Helical" evidence="1">
    <location>
        <begin position="70"/>
        <end position="91"/>
    </location>
</feature>
<evidence type="ECO:0000256" key="1">
    <source>
        <dbReference type="SAM" id="Phobius"/>
    </source>
</evidence>
<feature type="transmembrane region" description="Helical" evidence="1">
    <location>
        <begin position="40"/>
        <end position="58"/>
    </location>
</feature>
<keyword evidence="1" id="KW-0812">Transmembrane</keyword>
<evidence type="ECO:0000313" key="2">
    <source>
        <dbReference type="EMBL" id="KOS68207.1"/>
    </source>
</evidence>
<keyword evidence="1" id="KW-0472">Membrane</keyword>
<comment type="caution">
    <text evidence="2">The sequence shown here is derived from an EMBL/GenBank/DDBJ whole genome shotgun (WGS) entry which is preliminary data.</text>
</comment>
<evidence type="ECO:0000313" key="3">
    <source>
        <dbReference type="Proteomes" id="UP000050668"/>
    </source>
</evidence>
<organism evidence="2 3">
    <name type="scientific">Lysinibacillus contaminans</name>
    <dbReference type="NCBI Taxonomy" id="1293441"/>
    <lineage>
        <taxon>Bacteria</taxon>
        <taxon>Bacillati</taxon>
        <taxon>Bacillota</taxon>
        <taxon>Bacilli</taxon>
        <taxon>Bacillales</taxon>
        <taxon>Bacillaceae</taxon>
        <taxon>Lysinibacillus</taxon>
    </lineage>
</organism>
<protein>
    <submittedName>
        <fullName evidence="2">Uncharacterized protein</fullName>
    </submittedName>
</protein>
<proteinExistence type="predicted"/>
<name>A0ABR5JZW8_9BACI</name>
<reference evidence="3" key="1">
    <citation type="submission" date="2015-07" db="EMBL/GenBank/DDBJ databases">
        <title>Fjat-14205 dsm 2895.</title>
        <authorList>
            <person name="Liu B."/>
            <person name="Wang J."/>
            <person name="Zhu Y."/>
            <person name="Liu G."/>
            <person name="Chen Q."/>
            <person name="Chen Z."/>
            <person name="Lan J."/>
            <person name="Che J."/>
            <person name="Ge C."/>
            <person name="Shi H."/>
            <person name="Pan Z."/>
            <person name="Liu X."/>
        </authorList>
    </citation>
    <scope>NUCLEOTIDE SEQUENCE [LARGE SCALE GENOMIC DNA]</scope>
    <source>
        <strain evidence="3">DSM 25560</strain>
    </source>
</reference>